<dbReference type="EMBL" id="GL436736">
    <property type="protein sequence ID" value="EFN71547.1"/>
    <property type="molecule type" value="Genomic_DNA"/>
</dbReference>
<name>E2A4U2_CAMFO</name>
<dbReference type="STRING" id="104421.E2A4U2"/>
<dbReference type="Proteomes" id="UP000000311">
    <property type="component" value="Unassembled WGS sequence"/>
</dbReference>
<keyword evidence="2" id="KW-1185">Reference proteome</keyword>
<protein>
    <submittedName>
        <fullName evidence="1">Uncharacterized protein</fullName>
    </submittedName>
</protein>
<sequence length="125" mass="14053">NMLSGNLLPMTNNDSTFPAVWRIYSTIIWLIEVIQTSAIIPGIMFVPKDKVLQDATVGLVVTIEVIFLLRRMHVHRSLVSQLIRKLNDILCIENETMKIIVKSTIKPVETPLKFYCIAGTGSITV</sequence>
<feature type="non-terminal residue" evidence="1">
    <location>
        <position position="125"/>
    </location>
</feature>
<dbReference type="InParanoid" id="E2A4U2"/>
<feature type="non-terminal residue" evidence="1">
    <location>
        <position position="1"/>
    </location>
</feature>
<dbReference type="AlphaFoldDB" id="E2A4U2"/>
<evidence type="ECO:0000313" key="1">
    <source>
        <dbReference type="EMBL" id="EFN71547.1"/>
    </source>
</evidence>
<reference evidence="1 2" key="1">
    <citation type="journal article" date="2010" name="Science">
        <title>Genomic comparison of the ants Camponotus floridanus and Harpegnathos saltator.</title>
        <authorList>
            <person name="Bonasio R."/>
            <person name="Zhang G."/>
            <person name="Ye C."/>
            <person name="Mutti N.S."/>
            <person name="Fang X."/>
            <person name="Qin N."/>
            <person name="Donahue G."/>
            <person name="Yang P."/>
            <person name="Li Q."/>
            <person name="Li C."/>
            <person name="Zhang P."/>
            <person name="Huang Z."/>
            <person name="Berger S.L."/>
            <person name="Reinberg D."/>
            <person name="Wang J."/>
            <person name="Liebig J."/>
        </authorList>
    </citation>
    <scope>NUCLEOTIDE SEQUENCE [LARGE SCALE GENOMIC DNA]</scope>
    <source>
        <strain evidence="2">C129</strain>
    </source>
</reference>
<proteinExistence type="predicted"/>
<accession>E2A4U2</accession>
<organism evidence="2">
    <name type="scientific">Camponotus floridanus</name>
    <name type="common">Florida carpenter ant</name>
    <dbReference type="NCBI Taxonomy" id="104421"/>
    <lineage>
        <taxon>Eukaryota</taxon>
        <taxon>Metazoa</taxon>
        <taxon>Ecdysozoa</taxon>
        <taxon>Arthropoda</taxon>
        <taxon>Hexapoda</taxon>
        <taxon>Insecta</taxon>
        <taxon>Pterygota</taxon>
        <taxon>Neoptera</taxon>
        <taxon>Endopterygota</taxon>
        <taxon>Hymenoptera</taxon>
        <taxon>Apocrita</taxon>
        <taxon>Aculeata</taxon>
        <taxon>Formicoidea</taxon>
        <taxon>Formicidae</taxon>
        <taxon>Formicinae</taxon>
        <taxon>Camponotus</taxon>
    </lineage>
</organism>
<evidence type="ECO:0000313" key="2">
    <source>
        <dbReference type="Proteomes" id="UP000000311"/>
    </source>
</evidence>
<dbReference type="OrthoDB" id="8185860at2759"/>
<gene>
    <name evidence="1" type="ORF">EAG_00278</name>
</gene>